<reference evidence="12" key="1">
    <citation type="submission" date="2010-03" db="EMBL/GenBank/DDBJ databases">
        <title>Complete sequence of Mobiluncus curtisii ATCC 43063.</title>
        <authorList>
            <person name="Muzny D."/>
            <person name="Qin X."/>
            <person name="Deng J."/>
            <person name="Jiang H."/>
            <person name="Liu Y."/>
            <person name="Qu J."/>
            <person name="Song X.-Z."/>
            <person name="Zhang L."/>
            <person name="Thornton R."/>
            <person name="Coyle M."/>
            <person name="Francisco L."/>
            <person name="Jackson L."/>
            <person name="Javaid M."/>
            <person name="Korchina V."/>
            <person name="Kovar C."/>
            <person name="Mata R."/>
            <person name="Mathew T."/>
            <person name="Ngo R."/>
            <person name="Nguyen L."/>
            <person name="Nguyen N."/>
            <person name="Okwuonu G."/>
            <person name="Ongeri F."/>
            <person name="Pham C."/>
            <person name="Simmons D."/>
            <person name="Wilczek-Boney K."/>
            <person name="Hale W."/>
            <person name="Jakkamsetti A."/>
            <person name="Pham P."/>
            <person name="Ruth R."/>
            <person name="San Lucas F."/>
            <person name="Warren J."/>
            <person name="Zhang J."/>
            <person name="Zhao Z."/>
            <person name="Zhou C."/>
            <person name="Zhu D."/>
            <person name="Lee S."/>
            <person name="Bess C."/>
            <person name="Blankenburg K."/>
            <person name="Forbes L."/>
            <person name="Fu Q."/>
            <person name="Gubbala S."/>
            <person name="Hirani K."/>
            <person name="Jayaseelan J.C."/>
            <person name="Lara F."/>
            <person name="Munidasa M."/>
            <person name="Palculict T."/>
            <person name="Patil S."/>
            <person name="Pu L.-L."/>
            <person name="Saada N."/>
            <person name="Tang L."/>
            <person name="Weissenberger G."/>
            <person name="Zhu Y."/>
            <person name="Hemphill L."/>
            <person name="Shang Y."/>
            <person name="Youmans B."/>
            <person name="Ayvaz T."/>
            <person name="Ross M."/>
            <person name="Santibanez J."/>
            <person name="Aqrawi P."/>
            <person name="Gross S."/>
            <person name="Joshi V."/>
            <person name="Fowler G."/>
            <person name="Nazareth L."/>
            <person name="Reid J."/>
            <person name="Worley K."/>
            <person name="Petrosino J."/>
            <person name="Highlander S."/>
            <person name="Gibbs R."/>
            <person name="Gibbs R."/>
        </authorList>
    </citation>
    <scope>NUCLEOTIDE SEQUENCE [LARGE SCALE GENOMIC DNA]</scope>
    <source>
        <strain evidence="12">ATCC 43553</strain>
    </source>
</reference>
<dbReference type="Proteomes" id="UP000004510">
    <property type="component" value="Unassembled WGS sequence"/>
</dbReference>
<keyword evidence="6 9" id="KW-0328">Glycosyltransferase</keyword>
<feature type="binding site" evidence="9">
    <location>
        <position position="125"/>
    </location>
    <ligand>
        <name>5-phospho-alpha-D-ribose 1-diphosphate</name>
        <dbReference type="ChEBI" id="CHEBI:58017"/>
        <note>ligand shared between dimeric partners</note>
    </ligand>
</feature>
<dbReference type="Gene3D" id="3.40.50.2020">
    <property type="match status" value="1"/>
</dbReference>
<feature type="domain" description="Phosphoribosyltransferase" evidence="10">
    <location>
        <begin position="61"/>
        <end position="185"/>
    </location>
</feature>
<evidence type="ECO:0000313" key="11">
    <source>
        <dbReference type="EMBL" id="EFF78210.1"/>
    </source>
</evidence>
<comment type="function">
    <text evidence="1 9">Catalyzes the transfer of a ribosyl phosphate group from 5-phosphoribose 1-diphosphate to orotate, leading to the formation of orotidine monophosphate (OMP).</text>
</comment>
<comment type="catalytic activity">
    <reaction evidence="9">
        <text>orotidine 5'-phosphate + diphosphate = orotate + 5-phospho-alpha-D-ribose 1-diphosphate</text>
        <dbReference type="Rhea" id="RHEA:10380"/>
        <dbReference type="ChEBI" id="CHEBI:30839"/>
        <dbReference type="ChEBI" id="CHEBI:33019"/>
        <dbReference type="ChEBI" id="CHEBI:57538"/>
        <dbReference type="ChEBI" id="CHEBI:58017"/>
        <dbReference type="EC" id="2.4.2.10"/>
    </reaction>
</comment>
<dbReference type="InterPro" id="IPR023031">
    <property type="entry name" value="OPRT"/>
</dbReference>
<evidence type="ECO:0000256" key="6">
    <source>
        <dbReference type="ARBA" id="ARBA00022676"/>
    </source>
</evidence>
<evidence type="ECO:0000256" key="7">
    <source>
        <dbReference type="ARBA" id="ARBA00022679"/>
    </source>
</evidence>
<dbReference type="HAMAP" id="MF_01208">
    <property type="entry name" value="PyrE"/>
    <property type="match status" value="1"/>
</dbReference>
<feature type="binding site" description="in other chain" evidence="9">
    <location>
        <begin position="144"/>
        <end position="152"/>
    </location>
    <ligand>
        <name>5-phospho-alpha-D-ribose 1-diphosphate</name>
        <dbReference type="ChEBI" id="CHEBI:58017"/>
        <note>ligand shared between dimeric partners</note>
    </ligand>
</feature>
<feature type="binding site" evidence="9">
    <location>
        <position position="148"/>
    </location>
    <ligand>
        <name>orotate</name>
        <dbReference type="ChEBI" id="CHEBI:30839"/>
    </ligand>
</feature>
<comment type="pathway">
    <text evidence="2 9">Pyrimidine metabolism; UMP biosynthesis via de novo pathway; UMP from orotate: step 1/2.</text>
</comment>
<comment type="cofactor">
    <cofactor evidence="9">
        <name>Mg(2+)</name>
        <dbReference type="ChEBI" id="CHEBI:18420"/>
    </cofactor>
</comment>
<evidence type="ECO:0000259" key="10">
    <source>
        <dbReference type="Pfam" id="PF00156"/>
    </source>
</evidence>
<dbReference type="PATRIC" id="fig|742159.3.peg.983"/>
<dbReference type="eggNOG" id="COG0461">
    <property type="taxonomic scope" value="Bacteria"/>
</dbReference>
<dbReference type="Pfam" id="PF00156">
    <property type="entry name" value="Pribosyltran"/>
    <property type="match status" value="1"/>
</dbReference>
<dbReference type="GO" id="GO:0044205">
    <property type="term" value="P:'de novo' UMP biosynthetic process"/>
    <property type="evidence" value="ECO:0007669"/>
    <property type="project" value="UniProtKB-UniRule"/>
</dbReference>
<evidence type="ECO:0000256" key="4">
    <source>
        <dbReference type="ARBA" id="ARBA00011738"/>
    </source>
</evidence>
<feature type="binding site" evidence="9">
    <location>
        <position position="123"/>
    </location>
    <ligand>
        <name>5-phospho-alpha-D-ribose 1-diphosphate</name>
        <dbReference type="ChEBI" id="CHEBI:58017"/>
        <note>ligand shared between dimeric partners</note>
    </ligand>
</feature>
<proteinExistence type="inferred from homology"/>
<evidence type="ECO:0000256" key="8">
    <source>
        <dbReference type="ARBA" id="ARBA00022975"/>
    </source>
</evidence>
<feature type="binding site" description="in other chain" evidence="9">
    <location>
        <position position="120"/>
    </location>
    <ligand>
        <name>5-phospho-alpha-D-ribose 1-diphosphate</name>
        <dbReference type="ChEBI" id="CHEBI:58017"/>
        <note>ligand shared between dimeric partners</note>
    </ligand>
</feature>
<dbReference type="InterPro" id="IPR029057">
    <property type="entry name" value="PRTase-like"/>
</dbReference>
<keyword evidence="9" id="KW-0460">Magnesium</keyword>
<dbReference type="GO" id="GO:0005737">
    <property type="term" value="C:cytoplasm"/>
    <property type="evidence" value="ECO:0007669"/>
    <property type="project" value="TreeGrafter"/>
</dbReference>
<sequence>MRGFAIYRTPRMPAATSTATSLDFVRFALDEGVLRFGSFKVKSGRISPYFFNAGLFNSGRAVGKLAQFYAQALLDSGVQFDMLFGPAYKGIPLATATAVALAGHPAMEGRNDVPFAYNRKEAKDHGEGGTLVGAPLQGKVVIIDDVITAGTSVRESVEIIRNAGAEPAAVLIAMDRMERAGADDALSAHSAVQDVAKTYGIPVVAIASLSDIMALLQDDASFAENRDAVQAYRTKYGVK</sequence>
<dbReference type="GO" id="GO:0004588">
    <property type="term" value="F:orotate phosphoribosyltransferase activity"/>
    <property type="evidence" value="ECO:0007669"/>
    <property type="project" value="UniProtKB-UniRule"/>
</dbReference>
<dbReference type="InterPro" id="IPR004467">
    <property type="entry name" value="Or_phspho_trans_dom"/>
</dbReference>
<evidence type="ECO:0000256" key="3">
    <source>
        <dbReference type="ARBA" id="ARBA00006340"/>
    </source>
</evidence>
<comment type="similarity">
    <text evidence="3 9">Belongs to the purine/pyrimidine phosphoribosyltransferase family. PyrE subfamily.</text>
</comment>
<dbReference type="AlphaFoldDB" id="D4X4N8"/>
<dbReference type="GO" id="GO:0006207">
    <property type="term" value="P:'de novo' pyrimidine nucleobase biosynthetic process"/>
    <property type="evidence" value="ECO:0007669"/>
    <property type="project" value="TreeGrafter"/>
</dbReference>
<evidence type="ECO:0000313" key="12">
    <source>
        <dbReference type="Proteomes" id="UP000004510"/>
    </source>
</evidence>
<feature type="binding site" evidence="9">
    <location>
        <begin position="50"/>
        <end position="51"/>
    </location>
    <ligand>
        <name>orotate</name>
        <dbReference type="ChEBI" id="CHEBI:30839"/>
    </ligand>
</feature>
<evidence type="ECO:0000256" key="2">
    <source>
        <dbReference type="ARBA" id="ARBA00004889"/>
    </source>
</evidence>
<comment type="subunit">
    <text evidence="4 9">Homodimer.</text>
</comment>
<dbReference type="UniPathway" id="UPA00070">
    <property type="reaction ID" value="UER00119"/>
</dbReference>
<dbReference type="InterPro" id="IPR000836">
    <property type="entry name" value="PRTase_dom"/>
</dbReference>
<dbReference type="NCBIfam" id="TIGR00336">
    <property type="entry name" value="pyrE"/>
    <property type="match status" value="1"/>
</dbReference>
<keyword evidence="8 9" id="KW-0665">Pyrimidine biosynthesis</keyword>
<organism evidence="11 12">
    <name type="scientific">Achromobacter piechaudii ATCC 43553</name>
    <dbReference type="NCBI Taxonomy" id="742159"/>
    <lineage>
        <taxon>Bacteria</taxon>
        <taxon>Pseudomonadati</taxon>
        <taxon>Pseudomonadota</taxon>
        <taxon>Betaproteobacteria</taxon>
        <taxon>Burkholderiales</taxon>
        <taxon>Alcaligenaceae</taxon>
        <taxon>Achromobacter</taxon>
    </lineage>
</organism>
<dbReference type="HOGENOM" id="CLU_074878_0_1_4"/>
<dbReference type="RefSeq" id="WP_006216326.1">
    <property type="nucleotide sequence ID" value="NZ_GG770409.1"/>
</dbReference>
<keyword evidence="7 9" id="KW-0808">Transferase</keyword>
<feature type="binding site" description="in other chain" evidence="9">
    <location>
        <begin position="88"/>
        <end position="89"/>
    </location>
    <ligand>
        <name>5-phospho-alpha-D-ribose 1-diphosphate</name>
        <dbReference type="ChEBI" id="CHEBI:58017"/>
        <note>ligand shared between dimeric partners</note>
    </ligand>
</feature>
<evidence type="ECO:0000256" key="5">
    <source>
        <dbReference type="ARBA" id="ARBA00011971"/>
    </source>
</evidence>
<protein>
    <recommendedName>
        <fullName evidence="5 9">Orotate phosphoribosyltransferase</fullName>
        <shortName evidence="9">OPRT</shortName>
        <shortName evidence="9">OPRTase</shortName>
        <ecNumber evidence="5 9">2.4.2.10</ecNumber>
    </recommendedName>
</protein>
<dbReference type="EMBL" id="ADMS01000013">
    <property type="protein sequence ID" value="EFF78210.1"/>
    <property type="molecule type" value="Genomic_DNA"/>
</dbReference>
<feature type="binding site" evidence="9">
    <location>
        <position position="119"/>
    </location>
    <ligand>
        <name>5-phospho-alpha-D-ribose 1-diphosphate</name>
        <dbReference type="ChEBI" id="CHEBI:58017"/>
        <note>ligand shared between dimeric partners</note>
    </ligand>
</feature>
<feature type="binding site" description="in other chain" evidence="9">
    <location>
        <position position="42"/>
    </location>
    <ligand>
        <name>5-phospho-alpha-D-ribose 1-diphosphate</name>
        <dbReference type="ChEBI" id="CHEBI:58017"/>
        <note>ligand shared between dimeric partners</note>
    </ligand>
</feature>
<dbReference type="EC" id="2.4.2.10" evidence="5 9"/>
<dbReference type="PANTHER" id="PTHR46683:SF1">
    <property type="entry name" value="OROTATE PHOSPHORIBOSYLTRANSFERASE 1-RELATED"/>
    <property type="match status" value="1"/>
</dbReference>
<dbReference type="FunFam" id="3.40.50.2020:FF:000008">
    <property type="entry name" value="Orotate phosphoribosyltransferase"/>
    <property type="match status" value="1"/>
</dbReference>
<evidence type="ECO:0000256" key="1">
    <source>
        <dbReference type="ARBA" id="ARBA00003769"/>
    </source>
</evidence>
<dbReference type="PANTHER" id="PTHR46683">
    <property type="entry name" value="OROTATE PHOSPHORIBOSYLTRANSFERASE 1-RELATED"/>
    <property type="match status" value="1"/>
</dbReference>
<gene>
    <name evidence="9 11" type="primary">pyrE</name>
    <name evidence="11" type="ORF">HMPREF0004_0435</name>
</gene>
<dbReference type="OrthoDB" id="9779060at2"/>
<feature type="binding site" evidence="9">
    <location>
        <position position="176"/>
    </location>
    <ligand>
        <name>orotate</name>
        <dbReference type="ChEBI" id="CHEBI:30839"/>
    </ligand>
</feature>
<dbReference type="CDD" id="cd06223">
    <property type="entry name" value="PRTases_typeI"/>
    <property type="match status" value="1"/>
</dbReference>
<comment type="caution">
    <text evidence="11">The sequence shown here is derived from an EMBL/GenBank/DDBJ whole genome shotgun (WGS) entry which is preliminary data.</text>
</comment>
<evidence type="ECO:0000256" key="9">
    <source>
        <dbReference type="HAMAP-Rule" id="MF_01208"/>
    </source>
</evidence>
<dbReference type="GO" id="GO:0000287">
    <property type="term" value="F:magnesium ion binding"/>
    <property type="evidence" value="ECO:0007669"/>
    <property type="project" value="UniProtKB-UniRule"/>
</dbReference>
<accession>D4X4N8</accession>
<dbReference type="GO" id="GO:0046132">
    <property type="term" value="P:pyrimidine ribonucleoside biosynthetic process"/>
    <property type="evidence" value="ECO:0007669"/>
    <property type="project" value="TreeGrafter"/>
</dbReference>
<name>D4X4N8_9BURK</name>
<dbReference type="SUPFAM" id="SSF53271">
    <property type="entry name" value="PRTase-like"/>
    <property type="match status" value="1"/>
</dbReference>